<sequence>MALLVSVLVLSFLQEVFLSLGSGENPPMISVTEGEPVSFECSFDGSPAVGNPFYEIIWMYKMTHKNVSKRILSFRMTRPNSSVPVSVTEGHFGGHLDFEKNTSCLVIPEVQVNDSGLYYCEVIIVPLPVKSRTNGTHLIVTDPVNVLLISSLTTAGLLLFLLALGLYFTLKRRIPAKKPEVSLEMSAPICSTPAPAPARRESFTQPVGSEMIYSKLQWSKYSVVSSPGGSAHSGEPVTKKEPRAGTSDPGTNTVYAMLQAP</sequence>
<evidence type="ECO:0000256" key="3">
    <source>
        <dbReference type="SAM" id="SignalP"/>
    </source>
</evidence>
<feature type="domain" description="Ig-like" evidence="4">
    <location>
        <begin position="14"/>
        <end position="122"/>
    </location>
</feature>
<evidence type="ECO:0000256" key="2">
    <source>
        <dbReference type="SAM" id="Phobius"/>
    </source>
</evidence>
<keyword evidence="2" id="KW-0472">Membrane</keyword>
<keyword evidence="6" id="KW-1185">Reference proteome</keyword>
<keyword evidence="3" id="KW-0732">Signal</keyword>
<proteinExistence type="predicted"/>
<dbReference type="AlphaFoldDB" id="A0A4D9F8T7"/>
<feature type="transmembrane region" description="Helical" evidence="2">
    <location>
        <begin position="146"/>
        <end position="168"/>
    </location>
</feature>
<dbReference type="InterPro" id="IPR013783">
    <property type="entry name" value="Ig-like_fold"/>
</dbReference>
<reference evidence="5 6" key="2">
    <citation type="submission" date="2019-04" db="EMBL/GenBank/DDBJ databases">
        <title>The genome sequence of big-headed turtle.</title>
        <authorList>
            <person name="Gong S."/>
        </authorList>
    </citation>
    <scope>NUCLEOTIDE SEQUENCE [LARGE SCALE GENOMIC DNA]</scope>
    <source>
        <strain evidence="5">DO16091913</strain>
        <tissue evidence="5">Muscle</tissue>
    </source>
</reference>
<dbReference type="PROSITE" id="PS50835">
    <property type="entry name" value="IG_LIKE"/>
    <property type="match status" value="1"/>
</dbReference>
<dbReference type="STRING" id="55544.A0A4D9F8T7"/>
<dbReference type="InterPro" id="IPR013106">
    <property type="entry name" value="Ig_V-set"/>
</dbReference>
<evidence type="ECO:0000313" key="6">
    <source>
        <dbReference type="Proteomes" id="UP000297703"/>
    </source>
</evidence>
<comment type="caution">
    <text evidence="5">The sequence shown here is derived from an EMBL/GenBank/DDBJ whole genome shotgun (WGS) entry which is preliminary data.</text>
</comment>
<dbReference type="InterPro" id="IPR003599">
    <property type="entry name" value="Ig_sub"/>
</dbReference>
<dbReference type="Proteomes" id="UP000297703">
    <property type="component" value="Unassembled WGS sequence"/>
</dbReference>
<keyword evidence="2" id="KW-0812">Transmembrane</keyword>
<name>A0A4D9F8T7_9SAUR</name>
<keyword evidence="2" id="KW-1133">Transmembrane helix</keyword>
<dbReference type="CDD" id="cd00099">
    <property type="entry name" value="IgV"/>
    <property type="match status" value="1"/>
</dbReference>
<dbReference type="SUPFAM" id="SSF48726">
    <property type="entry name" value="Immunoglobulin"/>
    <property type="match status" value="1"/>
</dbReference>
<dbReference type="Pfam" id="PF07686">
    <property type="entry name" value="V-set"/>
    <property type="match status" value="1"/>
</dbReference>
<dbReference type="OrthoDB" id="10043043at2759"/>
<feature type="signal peptide" evidence="3">
    <location>
        <begin position="1"/>
        <end position="23"/>
    </location>
</feature>
<dbReference type="SMART" id="SM00409">
    <property type="entry name" value="IG"/>
    <property type="match status" value="1"/>
</dbReference>
<evidence type="ECO:0000313" key="5">
    <source>
        <dbReference type="EMBL" id="TFK13984.1"/>
    </source>
</evidence>
<organism evidence="5 6">
    <name type="scientific">Platysternon megacephalum</name>
    <name type="common">big-headed turtle</name>
    <dbReference type="NCBI Taxonomy" id="55544"/>
    <lineage>
        <taxon>Eukaryota</taxon>
        <taxon>Metazoa</taxon>
        <taxon>Chordata</taxon>
        <taxon>Craniata</taxon>
        <taxon>Vertebrata</taxon>
        <taxon>Euteleostomi</taxon>
        <taxon>Archelosauria</taxon>
        <taxon>Testudinata</taxon>
        <taxon>Testudines</taxon>
        <taxon>Cryptodira</taxon>
        <taxon>Durocryptodira</taxon>
        <taxon>Testudinoidea</taxon>
        <taxon>Platysternidae</taxon>
        <taxon>Platysternon</taxon>
    </lineage>
</organism>
<protein>
    <submittedName>
        <fullName evidence="5">Rho guanine nucleotide exchange factor 7-like</fullName>
    </submittedName>
</protein>
<dbReference type="EMBL" id="QXTE01000013">
    <property type="protein sequence ID" value="TFK13984.1"/>
    <property type="molecule type" value="Genomic_DNA"/>
</dbReference>
<reference evidence="5 6" key="1">
    <citation type="submission" date="2019-04" db="EMBL/GenBank/DDBJ databases">
        <title>Draft genome of the big-headed turtle Platysternon megacephalum.</title>
        <authorList>
            <person name="Gong S."/>
        </authorList>
    </citation>
    <scope>NUCLEOTIDE SEQUENCE [LARGE SCALE GENOMIC DNA]</scope>
    <source>
        <strain evidence="5">DO16091913</strain>
        <tissue evidence="5">Muscle</tissue>
    </source>
</reference>
<feature type="region of interest" description="Disordered" evidence="1">
    <location>
        <begin position="223"/>
        <end position="261"/>
    </location>
</feature>
<accession>A0A4D9F8T7</accession>
<dbReference type="Gene3D" id="2.60.40.10">
    <property type="entry name" value="Immunoglobulins"/>
    <property type="match status" value="1"/>
</dbReference>
<evidence type="ECO:0000259" key="4">
    <source>
        <dbReference type="PROSITE" id="PS50835"/>
    </source>
</evidence>
<feature type="chain" id="PRO_5020039747" evidence="3">
    <location>
        <begin position="24"/>
        <end position="261"/>
    </location>
</feature>
<dbReference type="InterPro" id="IPR007110">
    <property type="entry name" value="Ig-like_dom"/>
</dbReference>
<evidence type="ECO:0000256" key="1">
    <source>
        <dbReference type="SAM" id="MobiDB-lite"/>
    </source>
</evidence>
<gene>
    <name evidence="5" type="ORF">DR999_PMT02417</name>
</gene>
<dbReference type="InterPro" id="IPR036179">
    <property type="entry name" value="Ig-like_dom_sf"/>
</dbReference>